<reference evidence="1" key="2">
    <citation type="journal article" date="2023" name="IMA Fungus">
        <title>Comparative genomic study of the Penicillium genus elucidates a diverse pangenome and 15 lateral gene transfer events.</title>
        <authorList>
            <person name="Petersen C."/>
            <person name="Sorensen T."/>
            <person name="Nielsen M.R."/>
            <person name="Sondergaard T.E."/>
            <person name="Sorensen J.L."/>
            <person name="Fitzpatrick D.A."/>
            <person name="Frisvad J.C."/>
            <person name="Nielsen K.L."/>
        </authorList>
    </citation>
    <scope>NUCLEOTIDE SEQUENCE</scope>
    <source>
        <strain evidence="1">IBT 16849</strain>
    </source>
</reference>
<name>A0A9W9MQG5_9EURO</name>
<protein>
    <submittedName>
        <fullName evidence="1">Uncharacterized protein</fullName>
    </submittedName>
</protein>
<dbReference type="AlphaFoldDB" id="A0A9W9MQG5"/>
<accession>A0A9W9MQG5</accession>
<dbReference type="OrthoDB" id="4387630at2759"/>
<gene>
    <name evidence="1" type="ORF">N7472_002003</name>
</gene>
<evidence type="ECO:0000313" key="1">
    <source>
        <dbReference type="EMBL" id="KAJ5205555.1"/>
    </source>
</evidence>
<sequence>MKYAQLRYLSIIQLSLNEEMSLGGQQQALVASGFSTISGPTGNGHGHDSGFSILNEAGDAIYEQAYPDDHSPCYNTGDGREFTIEGDCWATSRKFKCKSNFAGIPESCEVKDGNGNSLGSGEGATDIKSIGIAIITSGSCAVEFDSDSDGCPIDDGNGPLHVTSG</sequence>
<organism evidence="1 2">
    <name type="scientific">Penicillium cf. griseofulvum</name>
    <dbReference type="NCBI Taxonomy" id="2972120"/>
    <lineage>
        <taxon>Eukaryota</taxon>
        <taxon>Fungi</taxon>
        <taxon>Dikarya</taxon>
        <taxon>Ascomycota</taxon>
        <taxon>Pezizomycotina</taxon>
        <taxon>Eurotiomycetes</taxon>
        <taxon>Eurotiomycetidae</taxon>
        <taxon>Eurotiales</taxon>
        <taxon>Aspergillaceae</taxon>
        <taxon>Penicillium</taxon>
    </lineage>
</organism>
<keyword evidence="2" id="KW-1185">Reference proteome</keyword>
<comment type="caution">
    <text evidence="1">The sequence shown here is derived from an EMBL/GenBank/DDBJ whole genome shotgun (WGS) entry which is preliminary data.</text>
</comment>
<reference evidence="1" key="1">
    <citation type="submission" date="2022-11" db="EMBL/GenBank/DDBJ databases">
        <authorList>
            <person name="Petersen C."/>
        </authorList>
    </citation>
    <scope>NUCLEOTIDE SEQUENCE</scope>
    <source>
        <strain evidence="1">IBT 16849</strain>
    </source>
</reference>
<evidence type="ECO:0000313" key="2">
    <source>
        <dbReference type="Proteomes" id="UP001150879"/>
    </source>
</evidence>
<dbReference type="Proteomes" id="UP001150879">
    <property type="component" value="Unassembled WGS sequence"/>
</dbReference>
<dbReference type="EMBL" id="JAPQKP010000002">
    <property type="protein sequence ID" value="KAJ5205555.1"/>
    <property type="molecule type" value="Genomic_DNA"/>
</dbReference>
<proteinExistence type="predicted"/>